<evidence type="ECO:0000313" key="3">
    <source>
        <dbReference type="Proteomes" id="UP000233248"/>
    </source>
</evidence>
<comment type="caution">
    <text evidence="2">The sequence shown here is derived from an EMBL/GenBank/DDBJ whole genome shotgun (WGS) entry which is preliminary data.</text>
</comment>
<feature type="coiled-coil region" evidence="1">
    <location>
        <begin position="20"/>
        <end position="88"/>
    </location>
</feature>
<dbReference type="EMBL" id="NXIF01000007">
    <property type="protein sequence ID" value="PKI81881.1"/>
    <property type="molecule type" value="Genomic_DNA"/>
</dbReference>
<reference evidence="2 3" key="1">
    <citation type="submission" date="2017-09" db="EMBL/GenBank/DDBJ databases">
        <title>Genomics of the genus Arcobacter.</title>
        <authorList>
            <person name="Perez-Cataluna A."/>
            <person name="Figueras M.J."/>
            <person name="Salas-Masso N."/>
        </authorList>
    </citation>
    <scope>NUCLEOTIDE SEQUENCE [LARGE SCALE GENOMIC DNA]</scope>
    <source>
        <strain evidence="2 3">DSM 18005</strain>
    </source>
</reference>
<organism evidence="2 3">
    <name type="scientific">Malaciobacter halophilus</name>
    <dbReference type="NCBI Taxonomy" id="197482"/>
    <lineage>
        <taxon>Bacteria</taxon>
        <taxon>Pseudomonadati</taxon>
        <taxon>Campylobacterota</taxon>
        <taxon>Epsilonproteobacteria</taxon>
        <taxon>Campylobacterales</taxon>
        <taxon>Arcobacteraceae</taxon>
        <taxon>Malaciobacter</taxon>
    </lineage>
</organism>
<gene>
    <name evidence="2" type="ORF">CP960_01930</name>
</gene>
<dbReference type="AlphaFoldDB" id="A0A2N1J5P0"/>
<dbReference type="Proteomes" id="UP000233248">
    <property type="component" value="Unassembled WGS sequence"/>
</dbReference>
<keyword evidence="1" id="KW-0175">Coiled coil</keyword>
<sequence>MTQIKQDLLEVIETTMIPEVEAYINELHELIKNDEQTEDNMEEVKEMESFLVELQNIVVGINENKIDEKQAEEIYTKIENLLEESQEQE</sequence>
<evidence type="ECO:0008006" key="4">
    <source>
        <dbReference type="Google" id="ProtNLM"/>
    </source>
</evidence>
<protein>
    <recommendedName>
        <fullName evidence="4">DNA repair protein Rad50</fullName>
    </recommendedName>
</protein>
<evidence type="ECO:0000313" key="2">
    <source>
        <dbReference type="EMBL" id="PKI81881.1"/>
    </source>
</evidence>
<accession>A0A2N1J5P0</accession>
<evidence type="ECO:0000256" key="1">
    <source>
        <dbReference type="SAM" id="Coils"/>
    </source>
</evidence>
<dbReference type="KEGG" id="ahs:AHALO_0861"/>
<dbReference type="RefSeq" id="WP_101183550.1">
    <property type="nucleotide sequence ID" value="NZ_CP031218.1"/>
</dbReference>
<dbReference type="OrthoDB" id="5346405at2"/>
<proteinExistence type="predicted"/>
<keyword evidence="3" id="KW-1185">Reference proteome</keyword>
<name>A0A2N1J5P0_9BACT</name>